<reference evidence="6" key="1">
    <citation type="journal article" date="2019" name="Int. J. Syst. Evol. Microbiol.">
        <title>The Global Catalogue of Microorganisms (GCM) 10K type strain sequencing project: providing services to taxonomists for standard genome sequencing and annotation.</title>
        <authorList>
            <consortium name="The Broad Institute Genomics Platform"/>
            <consortium name="The Broad Institute Genome Sequencing Center for Infectious Disease"/>
            <person name="Wu L."/>
            <person name="Ma J."/>
        </authorList>
    </citation>
    <scope>NUCLEOTIDE SEQUENCE [LARGE SCALE GENOMIC DNA]</scope>
    <source>
        <strain evidence="6">CGMCC 1.12849</strain>
    </source>
</reference>
<evidence type="ECO:0000259" key="4">
    <source>
        <dbReference type="PROSITE" id="PS51898"/>
    </source>
</evidence>
<organism evidence="5 6">
    <name type="scientific">Glutamicibacter bergerei</name>
    <dbReference type="NCBI Taxonomy" id="256702"/>
    <lineage>
        <taxon>Bacteria</taxon>
        <taxon>Bacillati</taxon>
        <taxon>Actinomycetota</taxon>
        <taxon>Actinomycetes</taxon>
        <taxon>Micrococcales</taxon>
        <taxon>Micrococcaceae</taxon>
        <taxon>Glutamicibacter</taxon>
    </lineage>
</organism>
<dbReference type="PANTHER" id="PTHR30349:SF41">
    <property type="entry name" value="INTEGRASE_RECOMBINASE PROTEIN MJ0367-RELATED"/>
    <property type="match status" value="1"/>
</dbReference>
<keyword evidence="6" id="KW-1185">Reference proteome</keyword>
<dbReference type="Proteomes" id="UP001595884">
    <property type="component" value="Unassembled WGS sequence"/>
</dbReference>
<evidence type="ECO:0000313" key="6">
    <source>
        <dbReference type="Proteomes" id="UP001595884"/>
    </source>
</evidence>
<dbReference type="InterPro" id="IPR013762">
    <property type="entry name" value="Integrase-like_cat_sf"/>
</dbReference>
<dbReference type="RefSeq" id="WP_382412617.1">
    <property type="nucleotide sequence ID" value="NZ_JBHSHE010000093.1"/>
</dbReference>
<evidence type="ECO:0000313" key="5">
    <source>
        <dbReference type="EMBL" id="MFC4718093.1"/>
    </source>
</evidence>
<evidence type="ECO:0000256" key="2">
    <source>
        <dbReference type="ARBA" id="ARBA00023125"/>
    </source>
</evidence>
<dbReference type="InterPro" id="IPR050090">
    <property type="entry name" value="Tyrosine_recombinase_XerCD"/>
</dbReference>
<name>A0ABV9MTX8_9MICC</name>
<accession>A0ABV9MTX8</accession>
<dbReference type="PANTHER" id="PTHR30349">
    <property type="entry name" value="PHAGE INTEGRASE-RELATED"/>
    <property type="match status" value="1"/>
</dbReference>
<keyword evidence="2" id="KW-0238">DNA-binding</keyword>
<dbReference type="SUPFAM" id="SSF56349">
    <property type="entry name" value="DNA breaking-rejoining enzymes"/>
    <property type="match status" value="1"/>
</dbReference>
<dbReference type="Gene3D" id="1.10.443.10">
    <property type="entry name" value="Intergrase catalytic core"/>
    <property type="match status" value="1"/>
</dbReference>
<evidence type="ECO:0000256" key="3">
    <source>
        <dbReference type="ARBA" id="ARBA00023172"/>
    </source>
</evidence>
<evidence type="ECO:0000256" key="1">
    <source>
        <dbReference type="ARBA" id="ARBA00008857"/>
    </source>
</evidence>
<feature type="non-terminal residue" evidence="5">
    <location>
        <position position="1"/>
    </location>
</feature>
<proteinExistence type="inferred from homology"/>
<comment type="caution">
    <text evidence="5">The sequence shown here is derived from an EMBL/GenBank/DDBJ whole genome shotgun (WGS) entry which is preliminary data.</text>
</comment>
<feature type="domain" description="Tyr recombinase" evidence="4">
    <location>
        <begin position="11"/>
        <end position="204"/>
    </location>
</feature>
<dbReference type="PROSITE" id="PS51898">
    <property type="entry name" value="TYR_RECOMBINASE"/>
    <property type="match status" value="1"/>
</dbReference>
<dbReference type="Pfam" id="PF00589">
    <property type="entry name" value="Phage_integrase"/>
    <property type="match status" value="1"/>
</dbReference>
<dbReference type="InterPro" id="IPR002104">
    <property type="entry name" value="Integrase_catalytic"/>
</dbReference>
<keyword evidence="3" id="KW-0233">DNA recombination</keyword>
<dbReference type="EMBL" id="JBHSHE010000093">
    <property type="protein sequence ID" value="MFC4718093.1"/>
    <property type="molecule type" value="Genomic_DNA"/>
</dbReference>
<sequence>RTVKTPAAARKPIDYLDTEQTTHLLAAYSGETLKSRRNQMLLILLYDTAARVSELTALTLADISFAEPVCVRLTGKRSKSRIVPLSSKTVEHLEVYLAQFHPEPERRHGNRPLFYSYRSGQETALSADSVSLILKNAGDKARLTCPSMPEHLHCHMLRKTKAMDLYKQGVALPLIMQLLGHENMSTTSSFYAFATLEMMRAAMAAGNPAIEEVQQTTLSREELDQLYSLR</sequence>
<protein>
    <submittedName>
        <fullName evidence="5">Tyrosine-type recombinase/integrase</fullName>
    </submittedName>
</protein>
<dbReference type="InterPro" id="IPR011010">
    <property type="entry name" value="DNA_brk_join_enz"/>
</dbReference>
<comment type="similarity">
    <text evidence="1">Belongs to the 'phage' integrase family.</text>
</comment>
<gene>
    <name evidence="5" type="ORF">ACFO7V_18390</name>
</gene>